<dbReference type="EMBL" id="CP002536">
    <property type="protein sequence ID" value="ADY26210.1"/>
    <property type="molecule type" value="Genomic_DNA"/>
</dbReference>
<evidence type="ECO:0000256" key="1">
    <source>
        <dbReference type="SAM" id="Phobius"/>
    </source>
</evidence>
<evidence type="ECO:0000313" key="3">
    <source>
        <dbReference type="EMBL" id="ADY26210.1"/>
    </source>
</evidence>
<proteinExistence type="predicted"/>
<protein>
    <submittedName>
        <fullName evidence="3">Putative Chase2 sensor protein</fullName>
    </submittedName>
</protein>
<accession>F0RN68</accession>
<keyword evidence="1" id="KW-1133">Transmembrane helix</keyword>
<keyword evidence="1" id="KW-0472">Membrane</keyword>
<dbReference type="Proteomes" id="UP000007718">
    <property type="component" value="Chromosome"/>
</dbReference>
<feature type="transmembrane region" description="Helical" evidence="1">
    <location>
        <begin position="261"/>
        <end position="282"/>
    </location>
</feature>
<dbReference type="HOGENOM" id="CLU_578375_0_0_0"/>
<gene>
    <name evidence="3" type="ordered locus">Deipr_1058</name>
</gene>
<dbReference type="OrthoDB" id="9806704at2"/>
<organism evidence="3 4">
    <name type="scientific">Deinococcus proteolyticus (strain ATCC 35074 / DSM 20540 / JCM 6276 / NBRC 101906 / NCIMB 13154 / VKM Ac-1939 / CCM 2703 / MRP)</name>
    <dbReference type="NCBI Taxonomy" id="693977"/>
    <lineage>
        <taxon>Bacteria</taxon>
        <taxon>Thermotogati</taxon>
        <taxon>Deinococcota</taxon>
        <taxon>Deinococci</taxon>
        <taxon>Deinococcales</taxon>
        <taxon>Deinococcaceae</taxon>
        <taxon>Deinococcus</taxon>
    </lineage>
</organism>
<dbReference type="Gene3D" id="3.30.70.270">
    <property type="match status" value="1"/>
</dbReference>
<feature type="domain" description="CHASE2" evidence="2">
    <location>
        <begin position="41"/>
        <end position="283"/>
    </location>
</feature>
<dbReference type="SMART" id="SM01080">
    <property type="entry name" value="CHASE2"/>
    <property type="match status" value="1"/>
</dbReference>
<reference evidence="3 4" key="2">
    <citation type="journal article" date="2012" name="Stand. Genomic Sci.">
        <title>Complete genome sequence of the orange-red pigmented, radioresistant Deinococcus proteolyticus type strain (MRP(T)).</title>
        <authorList>
            <person name="Copeland A."/>
            <person name="Zeytun A."/>
            <person name="Yassawong M."/>
            <person name="Nolan M."/>
            <person name="Lucas S."/>
            <person name="Hammon N."/>
            <person name="Deshpande S."/>
            <person name="Cheng J.F."/>
            <person name="Han C."/>
            <person name="Tapia R."/>
            <person name="Goodwin L.A."/>
            <person name="Pitluck S."/>
            <person name="Mavromatis K."/>
            <person name="Liolios K."/>
            <person name="Pagani I."/>
            <person name="Ivanova N."/>
            <person name="Mikhailova N."/>
            <person name="Pati A."/>
            <person name="Chen A."/>
            <person name="Palaniappan K."/>
            <person name="Land M."/>
            <person name="Hauser L."/>
            <person name="Jeffries C.D."/>
            <person name="Brambilla E.M."/>
            <person name="Rohde M."/>
            <person name="Sikorski J."/>
            <person name="Pukall R."/>
            <person name="Goker M."/>
            <person name="Detter J.C."/>
            <person name="Woyke T."/>
            <person name="Bristow J."/>
            <person name="Eisen J.A."/>
            <person name="Markowitz V."/>
            <person name="Hugenholtz P."/>
            <person name="Kyrpides N.C."/>
            <person name="Klenk H.P."/>
            <person name="Lapidus A."/>
        </authorList>
    </citation>
    <scope>NUCLEOTIDE SEQUENCE [LARGE SCALE GENOMIC DNA]</scope>
    <source>
        <strain evidence="4">ATCC 35074 / DSM 20540 / JCM 6276 / NBRC 101906 / NCIMB 13154 / VKM Ac-1939 / CCM 2703 / MRP</strain>
    </source>
</reference>
<feature type="transmembrane region" description="Helical" evidence="1">
    <location>
        <begin position="289"/>
        <end position="306"/>
    </location>
</feature>
<dbReference type="Pfam" id="PF05226">
    <property type="entry name" value="CHASE2"/>
    <property type="match status" value="1"/>
</dbReference>
<dbReference type="STRING" id="693977.Deipr_1058"/>
<sequence length="499" mass="53537">MAPYRARSRPWWSAPGRHSSWPYLLLTSLVLGGAVGVAWPYNPAAWSLAGQVFPRSEPQAVLVDIDPVSLADYGPLNTWTPAVYRAAAEQLQQAGARAIGVDVLLDPARPGAAELNQVFSQAGVVLAAWPGDPLTPPAAVADRPVRSGVSALDRDSLGMTYAFRTGYRTAQGELLPTLAWQLARAAGAQVPLDTRPRFLHRFSPAVVDTRLSFRDVATGSFRYADVQDKVVVIGQASPDPARPTGSELQARAVASLLVPPYLSFPVWAAALMAALVAGLSFILNRSWGLLIALLMPLLLLALWRAGVAFPGLTLATAALVGLALAAAEDLLARRGVRLHSTLGEQVLGTRAGLSQAVETLLSAPSRGQAYLFLIRLEGYATLEERFGHEWAEEGVDQGLRRLRDLGPQVPNLEGFGFRWERDELVFIVDPVHSDVEARDIAAYFAFTLNGVSLRGQSLRPSAGYACVQALPGTPLDEVSAQSLIEAARQTLLPAPLAWT</sequence>
<name>F0RN68_DEIPM</name>
<keyword evidence="4" id="KW-1185">Reference proteome</keyword>
<dbReference type="eggNOG" id="COG4252">
    <property type="taxonomic scope" value="Bacteria"/>
</dbReference>
<evidence type="ECO:0000313" key="4">
    <source>
        <dbReference type="Proteomes" id="UP000007718"/>
    </source>
</evidence>
<feature type="transmembrane region" description="Helical" evidence="1">
    <location>
        <begin position="21"/>
        <end position="41"/>
    </location>
</feature>
<dbReference type="KEGG" id="dpt:Deipr_1058"/>
<keyword evidence="1" id="KW-0812">Transmembrane</keyword>
<reference evidence="4" key="1">
    <citation type="submission" date="2011-02" db="EMBL/GenBank/DDBJ databases">
        <title>The complete sequence of chromosome of Deinococcus proteolyticus DSM 20540.</title>
        <authorList>
            <consortium name="US DOE Joint Genome Institute (JGI-PGF)"/>
            <person name="Lucas S."/>
            <person name="Copeland A."/>
            <person name="Lapidus A."/>
            <person name="Bruce D."/>
            <person name="Goodwin L."/>
            <person name="Pitluck S."/>
            <person name="Kyrpides N."/>
            <person name="Mavromatis K."/>
            <person name="Pagani I."/>
            <person name="Ivanova N."/>
            <person name="Ovchinnikova G."/>
            <person name="Zeytun A."/>
            <person name="Detter J.C."/>
            <person name="Han C."/>
            <person name="Land M."/>
            <person name="Hauser L."/>
            <person name="Markowitz V."/>
            <person name="Cheng J.-F."/>
            <person name="Hugenholtz P."/>
            <person name="Woyke T."/>
            <person name="Wu D."/>
            <person name="Pukall R."/>
            <person name="Steenblock K."/>
            <person name="Brambilla E."/>
            <person name="Klenk H.-P."/>
            <person name="Eisen J.A."/>
        </authorList>
    </citation>
    <scope>NUCLEOTIDE SEQUENCE [LARGE SCALE GENOMIC DNA]</scope>
    <source>
        <strain evidence="4">ATCC 35074 / DSM 20540 / JCM 6276 / NBRC 101906 / NCIMB 13154 / VKM Ac-1939 / CCM 2703 / MRP</strain>
    </source>
</reference>
<dbReference type="RefSeq" id="WP_013614819.1">
    <property type="nucleotide sequence ID" value="NC_015161.1"/>
</dbReference>
<dbReference type="InterPro" id="IPR007890">
    <property type="entry name" value="CHASE2"/>
</dbReference>
<dbReference type="AlphaFoldDB" id="F0RN68"/>
<dbReference type="InterPro" id="IPR043128">
    <property type="entry name" value="Rev_trsase/Diguanyl_cyclase"/>
</dbReference>
<evidence type="ECO:0000259" key="2">
    <source>
        <dbReference type="SMART" id="SM01080"/>
    </source>
</evidence>